<dbReference type="PANTHER" id="PTHR47660:SF2">
    <property type="entry name" value="TRANSCRIPTION FACTOR WITH C2H2 AND ZN(2)-CYS(6) DNA BINDING DOMAIN (EUROFUNG)"/>
    <property type="match status" value="1"/>
</dbReference>
<keyword evidence="2" id="KW-0862">Zinc</keyword>
<dbReference type="PANTHER" id="PTHR47660">
    <property type="entry name" value="TRANSCRIPTION FACTOR WITH C2H2 AND ZN(2)-CYS(6) DNA BINDING DOMAIN (EUROFUNG)-RELATED-RELATED"/>
    <property type="match status" value="1"/>
</dbReference>
<evidence type="ECO:0000256" key="2">
    <source>
        <dbReference type="ARBA" id="ARBA00022833"/>
    </source>
</evidence>
<keyword evidence="8" id="KW-1185">Reference proteome</keyword>
<organism evidence="7 8">
    <name type="scientific">Agrocybe chaxingu</name>
    <dbReference type="NCBI Taxonomy" id="84603"/>
    <lineage>
        <taxon>Eukaryota</taxon>
        <taxon>Fungi</taxon>
        <taxon>Dikarya</taxon>
        <taxon>Basidiomycota</taxon>
        <taxon>Agaricomycotina</taxon>
        <taxon>Agaricomycetes</taxon>
        <taxon>Agaricomycetidae</taxon>
        <taxon>Agaricales</taxon>
        <taxon>Agaricineae</taxon>
        <taxon>Strophariaceae</taxon>
        <taxon>Agrocybe</taxon>
    </lineage>
</organism>
<evidence type="ECO:0000256" key="3">
    <source>
        <dbReference type="ARBA" id="ARBA00023015"/>
    </source>
</evidence>
<feature type="domain" description="Xylanolytic transcriptional activator regulatory" evidence="6">
    <location>
        <begin position="105"/>
        <end position="283"/>
    </location>
</feature>
<dbReference type="InterPro" id="IPR007219">
    <property type="entry name" value="XnlR_reg_dom"/>
</dbReference>
<keyword evidence="5" id="KW-0539">Nucleus</keyword>
<evidence type="ECO:0000259" key="6">
    <source>
        <dbReference type="Pfam" id="PF04082"/>
    </source>
</evidence>
<dbReference type="CDD" id="cd12148">
    <property type="entry name" value="fungal_TF_MHR"/>
    <property type="match status" value="1"/>
</dbReference>
<dbReference type="Pfam" id="PF04082">
    <property type="entry name" value="Fungal_trans"/>
    <property type="match status" value="1"/>
</dbReference>
<dbReference type="GO" id="GO:0003677">
    <property type="term" value="F:DNA binding"/>
    <property type="evidence" value="ECO:0007669"/>
    <property type="project" value="InterPro"/>
</dbReference>
<evidence type="ECO:0000256" key="1">
    <source>
        <dbReference type="ARBA" id="ARBA00022723"/>
    </source>
</evidence>
<keyword evidence="1" id="KW-0479">Metal-binding</keyword>
<evidence type="ECO:0000313" key="8">
    <source>
        <dbReference type="Proteomes" id="UP001148786"/>
    </source>
</evidence>
<evidence type="ECO:0000313" key="7">
    <source>
        <dbReference type="EMBL" id="KAJ3514350.1"/>
    </source>
</evidence>
<dbReference type="GO" id="GO:0008270">
    <property type="term" value="F:zinc ion binding"/>
    <property type="evidence" value="ECO:0007669"/>
    <property type="project" value="InterPro"/>
</dbReference>
<comment type="caution">
    <text evidence="7">The sequence shown here is derived from an EMBL/GenBank/DDBJ whole genome shotgun (WGS) entry which is preliminary data.</text>
</comment>
<dbReference type="OrthoDB" id="1405595at2759"/>
<dbReference type="Proteomes" id="UP001148786">
    <property type="component" value="Unassembled WGS sequence"/>
</dbReference>
<dbReference type="EMBL" id="JANKHO010000149">
    <property type="protein sequence ID" value="KAJ3514350.1"/>
    <property type="molecule type" value="Genomic_DNA"/>
</dbReference>
<gene>
    <name evidence="7" type="ORF">NLJ89_g2423</name>
</gene>
<proteinExistence type="predicted"/>
<accession>A0A9W8K6U0</accession>
<keyword evidence="3" id="KW-0805">Transcription regulation</keyword>
<keyword evidence="4" id="KW-0804">Transcription</keyword>
<reference evidence="7" key="1">
    <citation type="submission" date="2022-07" db="EMBL/GenBank/DDBJ databases">
        <title>Genome Sequence of Agrocybe chaxingu.</title>
        <authorList>
            <person name="Buettner E."/>
        </authorList>
    </citation>
    <scope>NUCLEOTIDE SEQUENCE</scope>
    <source>
        <strain evidence="7">MP-N11</strain>
    </source>
</reference>
<evidence type="ECO:0000256" key="5">
    <source>
        <dbReference type="ARBA" id="ARBA00023242"/>
    </source>
</evidence>
<name>A0A9W8K6U0_9AGAR</name>
<dbReference type="AlphaFoldDB" id="A0A9W8K6U0"/>
<sequence>MEDQYTPCLPRTQSDMDLAGFFDSSQASPAAYGNSDPLLYPQFFPQSTPDHDFASGPTNLSNASSNKGAFSGRQFSTISPATQSTPAFGSSASENPTPEDLNVYLYLFFTEFNAQIPLFHRPSWKDVTHPILLRAMQACGALFAKNQSAQDFMIRTLSTSRDMLIMEFSIGLLSPRAEQRSLFKAYHEVLVMMIRKINLIKIVGSWSLPDLSNTQALDTAWRDWARFETFKRALLVAFLQDCNYCIYYSTQPAFNPSEFDINLPCDDALWRAQNARDWYQIQRTPSPYGTGALRLLGPNMQMAMSTLTEPTPSAIPYILNPFSNFVLINTILLDIFSSSPNPALGSLMTPTPASSSMHNNGMPGSPGNSVLIQCALHSWQRLWSSCPEAAQCEKQGPSRTPFICNALSFYWLARFAEAGKQNGTMCVTGSLSARTDVEERHRVVKSWLDQINATLQSGSGISPSSSLWTDSPPSLGTIAMPFSHV</sequence>
<dbReference type="GO" id="GO:0006351">
    <property type="term" value="P:DNA-templated transcription"/>
    <property type="evidence" value="ECO:0007669"/>
    <property type="project" value="InterPro"/>
</dbReference>
<protein>
    <recommendedName>
        <fullName evidence="6">Xylanolytic transcriptional activator regulatory domain-containing protein</fullName>
    </recommendedName>
</protein>
<evidence type="ECO:0000256" key="4">
    <source>
        <dbReference type="ARBA" id="ARBA00023163"/>
    </source>
</evidence>